<evidence type="ECO:0000256" key="11">
    <source>
        <dbReference type="PIRSR" id="PIRSR630616-2"/>
    </source>
</evidence>
<evidence type="ECO:0000256" key="6">
    <source>
        <dbReference type="ARBA" id="ARBA00022777"/>
    </source>
</evidence>
<dbReference type="GO" id="GO:0044779">
    <property type="term" value="P:meiotic spindle checkpoint signaling"/>
    <property type="evidence" value="ECO:0007669"/>
    <property type="project" value="UniProtKB-ARBA"/>
</dbReference>
<evidence type="ECO:0000256" key="14">
    <source>
        <dbReference type="RuleBase" id="RU000304"/>
    </source>
</evidence>
<dbReference type="GO" id="GO:0072479">
    <property type="term" value="P:response to mitotic cell cycle spindle assembly checkpoint signaling"/>
    <property type="evidence" value="ECO:0007669"/>
    <property type="project" value="UniProtKB-ARBA"/>
</dbReference>
<evidence type="ECO:0000256" key="1">
    <source>
        <dbReference type="ARBA" id="ARBA00012513"/>
    </source>
</evidence>
<keyword evidence="5 11" id="KW-0547">Nucleotide-binding</keyword>
<dbReference type="InterPro" id="IPR030616">
    <property type="entry name" value="Aur-like"/>
</dbReference>
<keyword evidence="19" id="KW-1185">Reference proteome</keyword>
<feature type="binding site" evidence="11">
    <location>
        <position position="342"/>
    </location>
    <ligand>
        <name>ATP</name>
        <dbReference type="ChEBI" id="CHEBI:30616"/>
    </ligand>
</feature>
<accession>A0A427YC99</accession>
<feature type="region of interest" description="Disordered" evidence="16">
    <location>
        <begin position="1"/>
        <end position="55"/>
    </location>
</feature>
<feature type="region of interest" description="Disordered" evidence="16">
    <location>
        <begin position="69"/>
        <end position="140"/>
    </location>
</feature>
<feature type="compositionally biased region" description="Polar residues" evidence="16">
    <location>
        <begin position="109"/>
        <end position="118"/>
    </location>
</feature>
<sequence length="469" mass="51240">MSSQLPNLMEGLSINNGSAARAPPSPGNRLPPLMKKYMNPGLVRPPNAGLASHHAEAQRAALLNLASATNVPAKQSSSTSSKPTSPKSSKHSLQQHTAHGIHGPAHATASRTQASSINPSSSHHQPAAAAAAPASSASRKADIGKYDGGFEIDEAGKEAVTGEAGKLLELDSGAVNGTVSLSLPSFQIGRPLGKGKFGRVYLARTKTAPHFIVALKCLHKQEIVAGKVEKQVRREIEIQQNLRHPNILRLYGYFHDSKRIFLVLEFAAKGELYKQLSKLGRFDEKRSSRYIAQMADALAYLHKKHVIHRDIKPENLLIGELSCMQETKTNMSGLKGELKIGDFGWSVHAPSDRRHTLCGTLDYLPPEMVEGKEHNAKVDLWALGVLCYEFIVGAPPFEDLSGHGATYKRIRNVDLHVPDYVSAEAADLITRLLQYNPEDRLPLADVLRHPWIKKYEKKKSSSIGTSRQS</sequence>
<keyword evidence="6 15" id="KW-0418">Kinase</keyword>
<dbReference type="GO" id="GO:0000776">
    <property type="term" value="C:kinetochore"/>
    <property type="evidence" value="ECO:0007669"/>
    <property type="project" value="UniProtKB-ARBA"/>
</dbReference>
<dbReference type="OrthoDB" id="377346at2759"/>
<evidence type="ECO:0000256" key="10">
    <source>
        <dbReference type="PIRSR" id="PIRSR630616-1"/>
    </source>
</evidence>
<dbReference type="Gene3D" id="1.10.510.10">
    <property type="entry name" value="Transferase(Phosphotransferase) domain 1"/>
    <property type="match status" value="1"/>
</dbReference>
<gene>
    <name evidence="18" type="primary">IPL1_1</name>
    <name evidence="18" type="ORF">EHS24_001136</name>
</gene>
<dbReference type="GeneID" id="39585679"/>
<dbReference type="GO" id="GO:0004674">
    <property type="term" value="F:protein serine/threonine kinase activity"/>
    <property type="evidence" value="ECO:0007669"/>
    <property type="project" value="UniProtKB-KW"/>
</dbReference>
<dbReference type="PROSITE" id="PS00108">
    <property type="entry name" value="PROTEIN_KINASE_ST"/>
    <property type="match status" value="1"/>
</dbReference>
<feature type="binding site" evidence="11">
    <location>
        <begin position="265"/>
        <end position="267"/>
    </location>
    <ligand>
        <name>ATP</name>
        <dbReference type="ChEBI" id="CHEBI:30616"/>
    </ligand>
</feature>
<dbReference type="PROSITE" id="PS50011">
    <property type="entry name" value="PROTEIN_KINASE_DOM"/>
    <property type="match status" value="1"/>
</dbReference>
<dbReference type="InterPro" id="IPR017441">
    <property type="entry name" value="Protein_kinase_ATP_BS"/>
</dbReference>
<dbReference type="PROSITE" id="PS00107">
    <property type="entry name" value="PROTEIN_KINASE_ATP"/>
    <property type="match status" value="1"/>
</dbReference>
<feature type="cross-link" description="Glycyl lysine isopeptide (Lys-Gly) (interchain with G-Cter in SUMO2)" evidence="12">
    <location>
        <position position="312"/>
    </location>
</feature>
<comment type="catalytic activity">
    <reaction evidence="9 15">
        <text>L-seryl-[protein] + ATP = O-phospho-L-seryl-[protein] + ADP + H(+)</text>
        <dbReference type="Rhea" id="RHEA:17989"/>
        <dbReference type="Rhea" id="RHEA-COMP:9863"/>
        <dbReference type="Rhea" id="RHEA-COMP:11604"/>
        <dbReference type="ChEBI" id="CHEBI:15378"/>
        <dbReference type="ChEBI" id="CHEBI:29999"/>
        <dbReference type="ChEBI" id="CHEBI:30616"/>
        <dbReference type="ChEBI" id="CHEBI:83421"/>
        <dbReference type="ChEBI" id="CHEBI:456216"/>
        <dbReference type="EC" id="2.7.11.1"/>
    </reaction>
</comment>
<organism evidence="18 19">
    <name type="scientific">Apiotrichum porosum</name>
    <dbReference type="NCBI Taxonomy" id="105984"/>
    <lineage>
        <taxon>Eukaryota</taxon>
        <taxon>Fungi</taxon>
        <taxon>Dikarya</taxon>
        <taxon>Basidiomycota</taxon>
        <taxon>Agaricomycotina</taxon>
        <taxon>Tremellomycetes</taxon>
        <taxon>Trichosporonales</taxon>
        <taxon>Trichosporonaceae</taxon>
        <taxon>Apiotrichum</taxon>
    </lineage>
</organism>
<comment type="caution">
    <text evidence="18">The sequence shown here is derived from an EMBL/GenBank/DDBJ whole genome shotgun (WGS) entry which is preliminary data.</text>
</comment>
<evidence type="ECO:0000256" key="9">
    <source>
        <dbReference type="ARBA" id="ARBA00048679"/>
    </source>
</evidence>
<dbReference type="GO" id="GO:0051233">
    <property type="term" value="C:spindle midzone"/>
    <property type="evidence" value="ECO:0007669"/>
    <property type="project" value="UniProtKB-ARBA"/>
</dbReference>
<feature type="binding site" evidence="11 13">
    <location>
        <position position="216"/>
    </location>
    <ligand>
        <name>ATP</name>
        <dbReference type="ChEBI" id="CHEBI:30616"/>
    </ligand>
</feature>
<dbReference type="SUPFAM" id="SSF56112">
    <property type="entry name" value="Protein kinase-like (PK-like)"/>
    <property type="match status" value="1"/>
</dbReference>
<protein>
    <recommendedName>
        <fullName evidence="2 15">Aurora kinase</fullName>
        <ecNumber evidence="1 15">2.7.11.1</ecNumber>
    </recommendedName>
</protein>
<dbReference type="GO" id="GO:0032133">
    <property type="term" value="C:chromosome passenger complex"/>
    <property type="evidence" value="ECO:0007669"/>
    <property type="project" value="UniProtKB-ARBA"/>
</dbReference>
<dbReference type="GO" id="GO:0090266">
    <property type="term" value="P:regulation of mitotic cell cycle spindle assembly checkpoint"/>
    <property type="evidence" value="ECO:0007669"/>
    <property type="project" value="UniProtKB-ARBA"/>
</dbReference>
<evidence type="ECO:0000256" key="16">
    <source>
        <dbReference type="SAM" id="MobiDB-lite"/>
    </source>
</evidence>
<dbReference type="GO" id="GO:0000819">
    <property type="term" value="P:sister chromatid segregation"/>
    <property type="evidence" value="ECO:0007669"/>
    <property type="project" value="UniProtKB-ARBA"/>
</dbReference>
<evidence type="ECO:0000256" key="7">
    <source>
        <dbReference type="ARBA" id="ARBA00022840"/>
    </source>
</evidence>
<evidence type="ECO:0000256" key="15">
    <source>
        <dbReference type="RuleBase" id="RU367134"/>
    </source>
</evidence>
<dbReference type="InterPro" id="IPR011009">
    <property type="entry name" value="Kinase-like_dom_sf"/>
</dbReference>
<dbReference type="GO" id="GO:0005524">
    <property type="term" value="F:ATP binding"/>
    <property type="evidence" value="ECO:0007669"/>
    <property type="project" value="UniProtKB-UniRule"/>
</dbReference>
<evidence type="ECO:0000256" key="5">
    <source>
        <dbReference type="ARBA" id="ARBA00022741"/>
    </source>
</evidence>
<dbReference type="STRING" id="105984.A0A427YC99"/>
<evidence type="ECO:0000313" key="18">
    <source>
        <dbReference type="EMBL" id="RSH88587.1"/>
    </source>
</evidence>
<dbReference type="SMART" id="SM00220">
    <property type="entry name" value="S_TKc"/>
    <property type="match status" value="1"/>
</dbReference>
<dbReference type="Proteomes" id="UP000279236">
    <property type="component" value="Unassembled WGS sequence"/>
</dbReference>
<feature type="compositionally biased region" description="Low complexity" evidence="16">
    <location>
        <begin position="76"/>
        <end position="87"/>
    </location>
</feature>
<dbReference type="EMBL" id="RSCE01000001">
    <property type="protein sequence ID" value="RSH88587.1"/>
    <property type="molecule type" value="Genomic_DNA"/>
</dbReference>
<feature type="compositionally biased region" description="Low complexity" evidence="16">
    <location>
        <begin position="119"/>
        <end position="138"/>
    </location>
</feature>
<keyword evidence="4 15" id="KW-0808">Transferase</keyword>
<dbReference type="InterPro" id="IPR000719">
    <property type="entry name" value="Prot_kinase_dom"/>
</dbReference>
<evidence type="ECO:0000256" key="4">
    <source>
        <dbReference type="ARBA" id="ARBA00022679"/>
    </source>
</evidence>
<evidence type="ECO:0000256" key="2">
    <source>
        <dbReference type="ARBA" id="ARBA00021157"/>
    </source>
</evidence>
<dbReference type="GO" id="GO:0045143">
    <property type="term" value="P:homologous chromosome segregation"/>
    <property type="evidence" value="ECO:0007669"/>
    <property type="project" value="UniProtKB-ARBA"/>
</dbReference>
<dbReference type="GO" id="GO:0032465">
    <property type="term" value="P:regulation of cytokinesis"/>
    <property type="evidence" value="ECO:0007669"/>
    <property type="project" value="UniProtKB-ARBA"/>
</dbReference>
<proteinExistence type="inferred from homology"/>
<reference evidence="18 19" key="1">
    <citation type="submission" date="2018-11" db="EMBL/GenBank/DDBJ databases">
        <title>Genome sequence of Apiotrichum porosum DSM 27194.</title>
        <authorList>
            <person name="Aliyu H."/>
            <person name="Gorte O."/>
            <person name="Ochsenreither K."/>
        </authorList>
    </citation>
    <scope>NUCLEOTIDE SEQUENCE [LARGE SCALE GENOMIC DNA]</scope>
    <source>
        <strain evidence="18 19">DSM 27194</strain>
    </source>
</reference>
<keyword evidence="3 14" id="KW-0723">Serine/threonine-protein kinase</keyword>
<dbReference type="GO" id="GO:1902115">
    <property type="term" value="P:regulation of organelle assembly"/>
    <property type="evidence" value="ECO:0007669"/>
    <property type="project" value="UniProtKB-ARBA"/>
</dbReference>
<comment type="catalytic activity">
    <reaction evidence="8 15">
        <text>L-threonyl-[protein] + ATP = O-phospho-L-threonyl-[protein] + ADP + H(+)</text>
        <dbReference type="Rhea" id="RHEA:46608"/>
        <dbReference type="Rhea" id="RHEA-COMP:11060"/>
        <dbReference type="Rhea" id="RHEA-COMP:11605"/>
        <dbReference type="ChEBI" id="CHEBI:15378"/>
        <dbReference type="ChEBI" id="CHEBI:30013"/>
        <dbReference type="ChEBI" id="CHEBI:30616"/>
        <dbReference type="ChEBI" id="CHEBI:61977"/>
        <dbReference type="ChEBI" id="CHEBI:456216"/>
        <dbReference type="EC" id="2.7.11.1"/>
    </reaction>
</comment>
<feature type="active site" description="Proton acceptor" evidence="10">
    <location>
        <position position="310"/>
    </location>
</feature>
<evidence type="ECO:0000256" key="8">
    <source>
        <dbReference type="ARBA" id="ARBA00047899"/>
    </source>
</evidence>
<dbReference type="EC" id="2.7.11.1" evidence="1 15"/>
<evidence type="ECO:0000259" key="17">
    <source>
        <dbReference type="PROSITE" id="PS50011"/>
    </source>
</evidence>
<evidence type="ECO:0000256" key="3">
    <source>
        <dbReference type="ARBA" id="ARBA00022527"/>
    </source>
</evidence>
<dbReference type="RefSeq" id="XP_028480795.1">
    <property type="nucleotide sequence ID" value="XM_028616938.1"/>
</dbReference>
<evidence type="ECO:0000256" key="12">
    <source>
        <dbReference type="PIRSR" id="PIRSR630616-3"/>
    </source>
</evidence>
<name>A0A427YC99_9TREE</name>
<dbReference type="GO" id="GO:0008608">
    <property type="term" value="P:attachment of spindle microtubules to kinetochore"/>
    <property type="evidence" value="ECO:0007669"/>
    <property type="project" value="UniProtKB-ARBA"/>
</dbReference>
<dbReference type="CDD" id="cd14007">
    <property type="entry name" value="STKc_Aurora"/>
    <property type="match status" value="1"/>
</dbReference>
<dbReference type="InterPro" id="IPR008271">
    <property type="entry name" value="Ser/Thr_kinase_AS"/>
</dbReference>
<feature type="binding site" evidence="11">
    <location>
        <begin position="314"/>
        <end position="315"/>
    </location>
    <ligand>
        <name>ATP</name>
        <dbReference type="ChEBI" id="CHEBI:30616"/>
    </ligand>
</feature>
<dbReference type="PANTHER" id="PTHR24350">
    <property type="entry name" value="SERINE/THREONINE-PROTEIN KINASE IAL-RELATED"/>
    <property type="match status" value="1"/>
</dbReference>
<dbReference type="Pfam" id="PF00069">
    <property type="entry name" value="Pkinase"/>
    <property type="match status" value="1"/>
</dbReference>
<dbReference type="FunFam" id="3.30.200.20:FF:000042">
    <property type="entry name" value="Aurora kinase A"/>
    <property type="match status" value="1"/>
</dbReference>
<evidence type="ECO:0000256" key="13">
    <source>
        <dbReference type="PROSITE-ProRule" id="PRU10141"/>
    </source>
</evidence>
<evidence type="ECO:0000313" key="19">
    <source>
        <dbReference type="Proteomes" id="UP000279236"/>
    </source>
</evidence>
<keyword evidence="7 11" id="KW-0067">ATP-binding</keyword>
<feature type="binding site" evidence="11">
    <location>
        <position position="196"/>
    </location>
    <ligand>
        <name>ATP</name>
        <dbReference type="ChEBI" id="CHEBI:30616"/>
    </ligand>
</feature>
<dbReference type="AlphaFoldDB" id="A0A427YC99"/>
<dbReference type="FunFam" id="1.10.510.10:FF:000235">
    <property type="entry name" value="Serine/threonine-protein kinase ark1"/>
    <property type="match status" value="1"/>
</dbReference>
<feature type="domain" description="Protein kinase" evidence="17">
    <location>
        <begin position="186"/>
        <end position="452"/>
    </location>
</feature>
<comment type="similarity">
    <text evidence="15">Belongs to the protein kinase superfamily. Ser/Thr protein kinase family. Aurora subfamily.</text>
</comment>